<proteinExistence type="predicted"/>
<dbReference type="Proteomes" id="UP001430953">
    <property type="component" value="Unassembled WGS sequence"/>
</dbReference>
<evidence type="ECO:0000256" key="1">
    <source>
        <dbReference type="SAM" id="Phobius"/>
    </source>
</evidence>
<evidence type="ECO:0000313" key="2">
    <source>
        <dbReference type="EMBL" id="KAL0112678.1"/>
    </source>
</evidence>
<keyword evidence="1" id="KW-0812">Transmembrane</keyword>
<name>A0AAW2F9T5_9HYME</name>
<sequence length="103" mass="11992">MLWYSFKISGKVAPLLLQVLILKTGVSLLISYIVIISKISFQKYIKFLRLIVPASLYLINNSLTHSYKVKQTKRLDHVAFLNLYFSRNILISSVTYQSDWHNI</sequence>
<keyword evidence="3" id="KW-1185">Reference proteome</keyword>
<reference evidence="2 3" key="1">
    <citation type="submission" date="2023-03" db="EMBL/GenBank/DDBJ databases">
        <title>High recombination rates correlate with genetic variation in Cardiocondyla obscurior ants.</title>
        <authorList>
            <person name="Errbii M."/>
        </authorList>
    </citation>
    <scope>NUCLEOTIDE SEQUENCE [LARGE SCALE GENOMIC DNA]</scope>
    <source>
        <strain evidence="2">Alpha-2009</strain>
        <tissue evidence="2">Whole body</tissue>
    </source>
</reference>
<keyword evidence="1" id="KW-0472">Membrane</keyword>
<feature type="transmembrane region" description="Helical" evidence="1">
    <location>
        <begin position="12"/>
        <end position="35"/>
    </location>
</feature>
<comment type="caution">
    <text evidence="2">The sequence shown here is derived from an EMBL/GenBank/DDBJ whole genome shotgun (WGS) entry which is preliminary data.</text>
</comment>
<accession>A0AAW2F9T5</accession>
<dbReference type="AlphaFoldDB" id="A0AAW2F9T5"/>
<organism evidence="2 3">
    <name type="scientific">Cardiocondyla obscurior</name>
    <dbReference type="NCBI Taxonomy" id="286306"/>
    <lineage>
        <taxon>Eukaryota</taxon>
        <taxon>Metazoa</taxon>
        <taxon>Ecdysozoa</taxon>
        <taxon>Arthropoda</taxon>
        <taxon>Hexapoda</taxon>
        <taxon>Insecta</taxon>
        <taxon>Pterygota</taxon>
        <taxon>Neoptera</taxon>
        <taxon>Endopterygota</taxon>
        <taxon>Hymenoptera</taxon>
        <taxon>Apocrita</taxon>
        <taxon>Aculeata</taxon>
        <taxon>Formicoidea</taxon>
        <taxon>Formicidae</taxon>
        <taxon>Myrmicinae</taxon>
        <taxon>Cardiocondyla</taxon>
    </lineage>
</organism>
<dbReference type="EMBL" id="JADYXP020000012">
    <property type="protein sequence ID" value="KAL0112678.1"/>
    <property type="molecule type" value="Genomic_DNA"/>
</dbReference>
<keyword evidence="1" id="KW-1133">Transmembrane helix</keyword>
<evidence type="ECO:0000313" key="3">
    <source>
        <dbReference type="Proteomes" id="UP001430953"/>
    </source>
</evidence>
<protein>
    <submittedName>
        <fullName evidence="2">Uncharacterized protein</fullName>
    </submittedName>
</protein>
<gene>
    <name evidence="2" type="ORF">PUN28_012149</name>
</gene>